<evidence type="ECO:0000256" key="1">
    <source>
        <dbReference type="ARBA" id="ARBA00004651"/>
    </source>
</evidence>
<dbReference type="InterPro" id="IPR037294">
    <property type="entry name" value="ABC_BtuC-like"/>
</dbReference>
<dbReference type="SUPFAM" id="SSF81345">
    <property type="entry name" value="ABC transporter involved in vitamin B12 uptake, BtuC"/>
    <property type="match status" value="1"/>
</dbReference>
<name>A0ABQ5QNS6_9ACTN</name>
<keyword evidence="10" id="KW-1185">Reference proteome</keyword>
<dbReference type="Pfam" id="PF01032">
    <property type="entry name" value="FecCD"/>
    <property type="match status" value="1"/>
</dbReference>
<evidence type="ECO:0000256" key="8">
    <source>
        <dbReference type="SAM" id="Phobius"/>
    </source>
</evidence>
<evidence type="ECO:0000256" key="5">
    <source>
        <dbReference type="ARBA" id="ARBA00022692"/>
    </source>
</evidence>
<feature type="transmembrane region" description="Helical" evidence="8">
    <location>
        <begin position="116"/>
        <end position="135"/>
    </location>
</feature>
<comment type="subcellular location">
    <subcellularLocation>
        <location evidence="1">Cell membrane</location>
        <topology evidence="1">Multi-pass membrane protein</topology>
    </subcellularLocation>
</comment>
<proteinExistence type="inferred from homology"/>
<comment type="similarity">
    <text evidence="2">Belongs to the binding-protein-dependent transport system permease family. FecCD subfamily.</text>
</comment>
<gene>
    <name evidence="9" type="ORF">Pa4123_11870</name>
</gene>
<dbReference type="CDD" id="cd06550">
    <property type="entry name" value="TM_ABC_iron-siderophores_like"/>
    <property type="match status" value="1"/>
</dbReference>
<keyword evidence="7 8" id="KW-0472">Membrane</keyword>
<evidence type="ECO:0000256" key="6">
    <source>
        <dbReference type="ARBA" id="ARBA00022989"/>
    </source>
</evidence>
<keyword evidence="4" id="KW-1003">Cell membrane</keyword>
<feature type="transmembrane region" description="Helical" evidence="8">
    <location>
        <begin position="91"/>
        <end position="109"/>
    </location>
</feature>
<keyword evidence="6 8" id="KW-1133">Transmembrane helix</keyword>
<accession>A0ABQ5QNS6</accession>
<dbReference type="Gene3D" id="1.10.3470.10">
    <property type="entry name" value="ABC transporter involved in vitamin B12 uptake, BtuC"/>
    <property type="match status" value="1"/>
</dbReference>
<dbReference type="Proteomes" id="UP001144280">
    <property type="component" value="Unassembled WGS sequence"/>
</dbReference>
<evidence type="ECO:0000256" key="4">
    <source>
        <dbReference type="ARBA" id="ARBA00022475"/>
    </source>
</evidence>
<dbReference type="PANTHER" id="PTHR30472:SF24">
    <property type="entry name" value="FERRIC ENTEROBACTIN TRANSPORT SYSTEM PERMEASE PROTEIN FEPG"/>
    <property type="match status" value="1"/>
</dbReference>
<keyword evidence="3" id="KW-0813">Transport</keyword>
<evidence type="ECO:0000256" key="7">
    <source>
        <dbReference type="ARBA" id="ARBA00023136"/>
    </source>
</evidence>
<dbReference type="RefSeq" id="WP_281892995.1">
    <property type="nucleotide sequence ID" value="NZ_BSDI01000004.1"/>
</dbReference>
<protein>
    <submittedName>
        <fullName evidence="9">ABC transporter permease</fullName>
    </submittedName>
</protein>
<sequence>MRTVRPAVVGGILLALCAAVAVVALGTGDYPISPGGVLRTLVGAGTPATDYIVLDLRLPRVLTALAVGAALGASGALFQSLTRNPLGSPDVVGFTTGASTGALVMIILVGGGLAQVALGAIVGGTLAAAAVYVLAYRGEAHGDRLVIIGVGVQALLSAAITYLLVRADIVDAQRAALWLMGSLNARSWGHVVIAGSAVVVLLPVALLLAQRALILEMGDETARALGVPVERARLALIATAVGLAAAGTAAAGPVAFVALAAPQLARRLTRASGPNTVPSAVTGAALLLVSDLVAQRALAPTQLPVGVVTACLGGAYLIWLLGWRRRVRATTA</sequence>
<evidence type="ECO:0000313" key="10">
    <source>
        <dbReference type="Proteomes" id="UP001144280"/>
    </source>
</evidence>
<feature type="transmembrane region" description="Helical" evidence="8">
    <location>
        <begin position="188"/>
        <end position="214"/>
    </location>
</feature>
<feature type="transmembrane region" description="Helical" evidence="8">
    <location>
        <begin position="61"/>
        <end position="79"/>
    </location>
</feature>
<feature type="transmembrane region" description="Helical" evidence="8">
    <location>
        <begin position="147"/>
        <end position="167"/>
    </location>
</feature>
<dbReference type="InterPro" id="IPR000522">
    <property type="entry name" value="ABC_transptr_permease_BtuC"/>
</dbReference>
<feature type="transmembrane region" description="Helical" evidence="8">
    <location>
        <begin position="305"/>
        <end position="323"/>
    </location>
</feature>
<dbReference type="PANTHER" id="PTHR30472">
    <property type="entry name" value="FERRIC ENTEROBACTIN TRANSPORT SYSTEM PERMEASE PROTEIN"/>
    <property type="match status" value="1"/>
</dbReference>
<dbReference type="EMBL" id="BSDI01000004">
    <property type="protein sequence ID" value="GLH95915.1"/>
    <property type="molecule type" value="Genomic_DNA"/>
</dbReference>
<evidence type="ECO:0000256" key="3">
    <source>
        <dbReference type="ARBA" id="ARBA00022448"/>
    </source>
</evidence>
<organism evidence="9 10">
    <name type="scientific">Phytohabitans aurantiacus</name>
    <dbReference type="NCBI Taxonomy" id="3016789"/>
    <lineage>
        <taxon>Bacteria</taxon>
        <taxon>Bacillati</taxon>
        <taxon>Actinomycetota</taxon>
        <taxon>Actinomycetes</taxon>
        <taxon>Micromonosporales</taxon>
        <taxon>Micromonosporaceae</taxon>
    </lineage>
</organism>
<evidence type="ECO:0000256" key="2">
    <source>
        <dbReference type="ARBA" id="ARBA00007935"/>
    </source>
</evidence>
<reference evidence="9" key="1">
    <citation type="submission" date="2022-12" db="EMBL/GenBank/DDBJ databases">
        <title>New Phytohabitans aurantiacus sp. RD004123 nov., an actinomycete isolated from soil.</title>
        <authorList>
            <person name="Triningsih D.W."/>
            <person name="Harunari E."/>
            <person name="Igarashi Y."/>
        </authorList>
    </citation>
    <scope>NUCLEOTIDE SEQUENCE</scope>
    <source>
        <strain evidence="9">RD004123</strain>
    </source>
</reference>
<feature type="transmembrane region" description="Helical" evidence="8">
    <location>
        <begin position="234"/>
        <end position="259"/>
    </location>
</feature>
<comment type="caution">
    <text evidence="9">The sequence shown here is derived from an EMBL/GenBank/DDBJ whole genome shotgun (WGS) entry which is preliminary data.</text>
</comment>
<evidence type="ECO:0000313" key="9">
    <source>
        <dbReference type="EMBL" id="GLH95915.1"/>
    </source>
</evidence>
<keyword evidence="5 8" id="KW-0812">Transmembrane</keyword>